<dbReference type="EMBL" id="BMAT01012881">
    <property type="protein sequence ID" value="GFS01105.1"/>
    <property type="molecule type" value="Genomic_DNA"/>
</dbReference>
<evidence type="ECO:0000313" key="2">
    <source>
        <dbReference type="EMBL" id="GFS01105.1"/>
    </source>
</evidence>
<protein>
    <submittedName>
        <fullName evidence="2">Uncharacterized protein</fullName>
    </submittedName>
</protein>
<dbReference type="AlphaFoldDB" id="A0AAV4HU51"/>
<dbReference type="Proteomes" id="UP000762676">
    <property type="component" value="Unassembled WGS sequence"/>
</dbReference>
<evidence type="ECO:0000313" key="3">
    <source>
        <dbReference type="Proteomes" id="UP000762676"/>
    </source>
</evidence>
<gene>
    <name evidence="2" type="ORF">ElyMa_006414600</name>
</gene>
<sequence length="83" mass="9746">MSLKRIDGLPLRLRHSKRSLENKLNITEPAGVLTTKQWNRSIKLPVVDIVVDKSWTKEEKEEEEEGGDDDEEEEEEEKKEKKK</sequence>
<keyword evidence="3" id="KW-1185">Reference proteome</keyword>
<reference evidence="2 3" key="1">
    <citation type="journal article" date="2021" name="Elife">
        <title>Chloroplast acquisition without the gene transfer in kleptoplastic sea slugs, Plakobranchus ocellatus.</title>
        <authorList>
            <person name="Maeda T."/>
            <person name="Takahashi S."/>
            <person name="Yoshida T."/>
            <person name="Shimamura S."/>
            <person name="Takaki Y."/>
            <person name="Nagai Y."/>
            <person name="Toyoda A."/>
            <person name="Suzuki Y."/>
            <person name="Arimoto A."/>
            <person name="Ishii H."/>
            <person name="Satoh N."/>
            <person name="Nishiyama T."/>
            <person name="Hasebe M."/>
            <person name="Maruyama T."/>
            <person name="Minagawa J."/>
            <person name="Obokata J."/>
            <person name="Shigenobu S."/>
        </authorList>
    </citation>
    <scope>NUCLEOTIDE SEQUENCE [LARGE SCALE GENOMIC DNA]</scope>
</reference>
<proteinExistence type="predicted"/>
<name>A0AAV4HU51_9GAST</name>
<feature type="compositionally biased region" description="Acidic residues" evidence="1">
    <location>
        <begin position="60"/>
        <end position="77"/>
    </location>
</feature>
<feature type="region of interest" description="Disordered" evidence="1">
    <location>
        <begin position="54"/>
        <end position="83"/>
    </location>
</feature>
<evidence type="ECO:0000256" key="1">
    <source>
        <dbReference type="SAM" id="MobiDB-lite"/>
    </source>
</evidence>
<accession>A0AAV4HU51</accession>
<comment type="caution">
    <text evidence="2">The sequence shown here is derived from an EMBL/GenBank/DDBJ whole genome shotgun (WGS) entry which is preliminary data.</text>
</comment>
<organism evidence="2 3">
    <name type="scientific">Elysia marginata</name>
    <dbReference type="NCBI Taxonomy" id="1093978"/>
    <lineage>
        <taxon>Eukaryota</taxon>
        <taxon>Metazoa</taxon>
        <taxon>Spiralia</taxon>
        <taxon>Lophotrochozoa</taxon>
        <taxon>Mollusca</taxon>
        <taxon>Gastropoda</taxon>
        <taxon>Heterobranchia</taxon>
        <taxon>Euthyneura</taxon>
        <taxon>Panpulmonata</taxon>
        <taxon>Sacoglossa</taxon>
        <taxon>Placobranchoidea</taxon>
        <taxon>Plakobranchidae</taxon>
        <taxon>Elysia</taxon>
    </lineage>
</organism>